<evidence type="ECO:0000313" key="3">
    <source>
        <dbReference type="Proteomes" id="UP000789595"/>
    </source>
</evidence>
<dbReference type="EMBL" id="CAKKNE010000001">
    <property type="protein sequence ID" value="CAH0366354.1"/>
    <property type="molecule type" value="Genomic_DNA"/>
</dbReference>
<proteinExistence type="predicted"/>
<feature type="compositionally biased region" description="Polar residues" evidence="1">
    <location>
        <begin position="291"/>
        <end position="302"/>
    </location>
</feature>
<organism evidence="2 3">
    <name type="scientific">Pelagomonas calceolata</name>
    <dbReference type="NCBI Taxonomy" id="35677"/>
    <lineage>
        <taxon>Eukaryota</taxon>
        <taxon>Sar</taxon>
        <taxon>Stramenopiles</taxon>
        <taxon>Ochrophyta</taxon>
        <taxon>Pelagophyceae</taxon>
        <taxon>Pelagomonadales</taxon>
        <taxon>Pelagomonadaceae</taxon>
        <taxon>Pelagomonas</taxon>
    </lineage>
</organism>
<accession>A0A8J2WTA0</accession>
<dbReference type="Proteomes" id="UP000789595">
    <property type="component" value="Unassembled WGS sequence"/>
</dbReference>
<protein>
    <submittedName>
        <fullName evidence="2">Uncharacterized protein</fullName>
    </submittedName>
</protein>
<sequence length="314" mass="32845">MKALAFRLPQPVGAREDPCRANARRILRNLVGGDARDYGKALSRFQRQAARGRADGEALLILLKHTPDEASAAALLATAADAGVRADAAIWAALERKWRVAGDISAAARARSYLVELDAPPPPPQTSERLARKRTLWLRRLAARSEHDQCAAAVSAFVASGAATPAMLRAVRRAADASKALDAALARDPCLEKAFEAAAAAPREPRSRRPFTAPPPSPDAPVSATPDSSVPSSPFGASPEPSPEPSPAPSDDEAASVPSDDDQSLATFMSGLGSLNGVVSLTGNRVGPWSAPSSRAGTARQSTRSRKSLGDDPE</sequence>
<comment type="caution">
    <text evidence="2">The sequence shown here is derived from an EMBL/GenBank/DDBJ whole genome shotgun (WGS) entry which is preliminary data.</text>
</comment>
<feature type="compositionally biased region" description="Low complexity" evidence="1">
    <location>
        <begin position="220"/>
        <end position="239"/>
    </location>
</feature>
<feature type="region of interest" description="Disordered" evidence="1">
    <location>
        <begin position="197"/>
        <end position="314"/>
    </location>
</feature>
<reference evidence="2" key="1">
    <citation type="submission" date="2021-11" db="EMBL/GenBank/DDBJ databases">
        <authorList>
            <consortium name="Genoscope - CEA"/>
            <person name="William W."/>
        </authorList>
    </citation>
    <scope>NUCLEOTIDE SEQUENCE</scope>
</reference>
<evidence type="ECO:0000256" key="1">
    <source>
        <dbReference type="SAM" id="MobiDB-lite"/>
    </source>
</evidence>
<name>A0A8J2WTA0_9STRA</name>
<keyword evidence="3" id="KW-1185">Reference proteome</keyword>
<dbReference type="AlphaFoldDB" id="A0A8J2WTA0"/>
<gene>
    <name evidence="2" type="ORF">PECAL_1P28430</name>
</gene>
<feature type="compositionally biased region" description="Acidic residues" evidence="1">
    <location>
        <begin position="250"/>
        <end position="263"/>
    </location>
</feature>
<evidence type="ECO:0000313" key="2">
    <source>
        <dbReference type="EMBL" id="CAH0366354.1"/>
    </source>
</evidence>